<evidence type="ECO:0000256" key="5">
    <source>
        <dbReference type="ARBA" id="ARBA00022833"/>
    </source>
</evidence>
<organism evidence="9 10">
    <name type="scientific">Eubucco bourcierii</name>
    <name type="common">red-headed barbet</name>
    <dbReference type="NCBI Taxonomy" id="91767"/>
    <lineage>
        <taxon>Eukaryota</taxon>
        <taxon>Metazoa</taxon>
        <taxon>Chordata</taxon>
        <taxon>Craniata</taxon>
        <taxon>Vertebrata</taxon>
        <taxon>Euteleostomi</taxon>
        <taxon>Archelosauria</taxon>
        <taxon>Archosauria</taxon>
        <taxon>Dinosauria</taxon>
        <taxon>Saurischia</taxon>
        <taxon>Theropoda</taxon>
        <taxon>Coelurosauria</taxon>
        <taxon>Aves</taxon>
        <taxon>Neognathae</taxon>
        <taxon>Neoaves</taxon>
        <taxon>Telluraves</taxon>
        <taxon>Coraciimorphae</taxon>
        <taxon>Piciformes</taxon>
        <taxon>Ramphastidae</taxon>
        <taxon>Eubucco</taxon>
    </lineage>
</organism>
<dbReference type="FunFam" id="3.30.160.60:FF:000478">
    <property type="entry name" value="Zinc finger protein 133"/>
    <property type="match status" value="2"/>
</dbReference>
<evidence type="ECO:0000256" key="4">
    <source>
        <dbReference type="ARBA" id="ARBA00022771"/>
    </source>
</evidence>
<feature type="non-terminal residue" evidence="9">
    <location>
        <position position="1"/>
    </location>
</feature>
<dbReference type="GO" id="GO:0005634">
    <property type="term" value="C:nucleus"/>
    <property type="evidence" value="ECO:0007669"/>
    <property type="project" value="UniProtKB-SubCell"/>
</dbReference>
<evidence type="ECO:0000256" key="1">
    <source>
        <dbReference type="ARBA" id="ARBA00004123"/>
    </source>
</evidence>
<dbReference type="InterPro" id="IPR036236">
    <property type="entry name" value="Znf_C2H2_sf"/>
</dbReference>
<dbReference type="PRINTS" id="PR00048">
    <property type="entry name" value="ZINCFINGER"/>
</dbReference>
<keyword evidence="2" id="KW-0479">Metal-binding</keyword>
<evidence type="ECO:0000313" key="9">
    <source>
        <dbReference type="EMBL" id="NXF94827.1"/>
    </source>
</evidence>
<dbReference type="Gene3D" id="3.30.160.60">
    <property type="entry name" value="Classic Zinc Finger"/>
    <property type="match status" value="2"/>
</dbReference>
<evidence type="ECO:0000256" key="3">
    <source>
        <dbReference type="ARBA" id="ARBA00022737"/>
    </source>
</evidence>
<dbReference type="OrthoDB" id="6077919at2759"/>
<comment type="caution">
    <text evidence="9">The sequence shown here is derived from an EMBL/GenBank/DDBJ whole genome shotgun (WGS) entry which is preliminary data.</text>
</comment>
<evidence type="ECO:0000259" key="8">
    <source>
        <dbReference type="PROSITE" id="PS50157"/>
    </source>
</evidence>
<evidence type="ECO:0000256" key="2">
    <source>
        <dbReference type="ARBA" id="ARBA00022723"/>
    </source>
</evidence>
<dbReference type="GO" id="GO:0008270">
    <property type="term" value="F:zinc ion binding"/>
    <property type="evidence" value="ECO:0007669"/>
    <property type="project" value="UniProtKB-KW"/>
</dbReference>
<dbReference type="AlphaFoldDB" id="A0A7K8XUS6"/>
<dbReference type="SMART" id="SM00355">
    <property type="entry name" value="ZnF_C2H2"/>
    <property type="match status" value="2"/>
</dbReference>
<dbReference type="GO" id="GO:0000981">
    <property type="term" value="F:DNA-binding transcription factor activity, RNA polymerase II-specific"/>
    <property type="evidence" value="ECO:0007669"/>
    <property type="project" value="TreeGrafter"/>
</dbReference>
<protein>
    <submittedName>
        <fullName evidence="9">ZN629 protein</fullName>
    </submittedName>
</protein>
<comment type="subcellular location">
    <subcellularLocation>
        <location evidence="1">Nucleus</location>
    </subcellularLocation>
</comment>
<dbReference type="InterPro" id="IPR013087">
    <property type="entry name" value="Znf_C2H2_type"/>
</dbReference>
<keyword evidence="4 7" id="KW-0863">Zinc-finger</keyword>
<accession>A0A7K8XUS6</accession>
<dbReference type="GO" id="GO:0000978">
    <property type="term" value="F:RNA polymerase II cis-regulatory region sequence-specific DNA binding"/>
    <property type="evidence" value="ECO:0007669"/>
    <property type="project" value="TreeGrafter"/>
</dbReference>
<evidence type="ECO:0000313" key="10">
    <source>
        <dbReference type="Proteomes" id="UP000583613"/>
    </source>
</evidence>
<evidence type="ECO:0000256" key="6">
    <source>
        <dbReference type="ARBA" id="ARBA00023242"/>
    </source>
</evidence>
<dbReference type="PANTHER" id="PTHR23226:SF416">
    <property type="entry name" value="FI01424P"/>
    <property type="match status" value="1"/>
</dbReference>
<proteinExistence type="predicted"/>
<keyword evidence="6" id="KW-0539">Nucleus</keyword>
<keyword evidence="10" id="KW-1185">Reference proteome</keyword>
<dbReference type="EMBL" id="VWZE01019111">
    <property type="protein sequence ID" value="NXF94827.1"/>
    <property type="molecule type" value="Genomic_DNA"/>
</dbReference>
<evidence type="ECO:0000256" key="7">
    <source>
        <dbReference type="PROSITE-ProRule" id="PRU00042"/>
    </source>
</evidence>
<keyword evidence="3" id="KW-0677">Repeat</keyword>
<dbReference type="PROSITE" id="PS50157">
    <property type="entry name" value="ZINC_FINGER_C2H2_2"/>
    <property type="match status" value="2"/>
</dbReference>
<dbReference type="SUPFAM" id="SSF57667">
    <property type="entry name" value="beta-beta-alpha zinc fingers"/>
    <property type="match status" value="1"/>
</dbReference>
<dbReference type="Proteomes" id="UP000583613">
    <property type="component" value="Unassembled WGS sequence"/>
</dbReference>
<keyword evidence="5" id="KW-0862">Zinc</keyword>
<feature type="domain" description="C2H2-type" evidence="8">
    <location>
        <begin position="1"/>
        <end position="26"/>
    </location>
</feature>
<dbReference type="PROSITE" id="PS00028">
    <property type="entry name" value="ZINC_FINGER_C2H2_1"/>
    <property type="match status" value="2"/>
</dbReference>
<name>A0A7K8XUS6_9PICI</name>
<gene>
    <name evidence="9" type="primary">Znf629_4</name>
    <name evidence="9" type="ORF">EUBBOU_R07455</name>
</gene>
<dbReference type="Pfam" id="PF00096">
    <property type="entry name" value="zf-C2H2"/>
    <property type="match status" value="2"/>
</dbReference>
<dbReference type="PANTHER" id="PTHR23226">
    <property type="entry name" value="ZINC FINGER AND SCAN DOMAIN-CONTAINING"/>
    <property type="match status" value="1"/>
</dbReference>
<feature type="non-terminal residue" evidence="9">
    <location>
        <position position="54"/>
    </location>
</feature>
<feature type="domain" description="C2H2-type" evidence="8">
    <location>
        <begin position="27"/>
        <end position="54"/>
    </location>
</feature>
<reference evidence="9 10" key="1">
    <citation type="submission" date="2019-09" db="EMBL/GenBank/DDBJ databases">
        <title>Bird 10,000 Genomes (B10K) Project - Family phase.</title>
        <authorList>
            <person name="Zhang G."/>
        </authorList>
    </citation>
    <scope>NUCLEOTIDE SEQUENCE [LARGE SCALE GENOMIC DNA]</scope>
    <source>
        <strain evidence="9">B10K-DU-001-04</strain>
        <tissue evidence="9">Muscle</tissue>
    </source>
</reference>
<sequence length="54" mass="6109">CAECGKSFTTSSSFIRHQLIHSDEKPYSCADCGKSFSRSYNLTQHRRTHSGEEP</sequence>